<dbReference type="EC" id="2.4.1.21" evidence="3"/>
<comment type="pathway">
    <text evidence="2">Glycan biosynthesis; starch biosynthesis.</text>
</comment>
<reference evidence="12" key="1">
    <citation type="submission" date="2019-09" db="EMBL/GenBank/DDBJ databases">
        <title>Draft genome information of white flower Hibiscus syriacus.</title>
        <authorList>
            <person name="Kim Y.-M."/>
        </authorList>
    </citation>
    <scope>NUCLEOTIDE SEQUENCE [LARGE SCALE GENOMIC DNA]</scope>
    <source>
        <strain evidence="12">YM2019G1</strain>
    </source>
</reference>
<keyword evidence="7" id="KW-0949">S-adenosyl-L-methionine</keyword>
<protein>
    <recommendedName>
        <fullName evidence="3">starch synthase</fullName>
        <ecNumber evidence="3">2.4.1.21</ecNumber>
    </recommendedName>
</protein>
<dbReference type="GO" id="GO:0032259">
    <property type="term" value="P:methylation"/>
    <property type="evidence" value="ECO:0007669"/>
    <property type="project" value="UniProtKB-KW"/>
</dbReference>
<dbReference type="GO" id="GO:0019252">
    <property type="term" value="P:starch biosynthetic process"/>
    <property type="evidence" value="ECO:0007669"/>
    <property type="project" value="UniProtKB-UniPathway"/>
</dbReference>
<comment type="caution">
    <text evidence="12">The sequence shown here is derived from an EMBL/GenBank/DDBJ whole genome shotgun (WGS) entry which is preliminary data.</text>
</comment>
<dbReference type="InterPro" id="IPR036388">
    <property type="entry name" value="WH-like_DNA-bd_sf"/>
</dbReference>
<dbReference type="SUPFAM" id="SSF53756">
    <property type="entry name" value="UDP-Glycosyltransferase/glycogen phosphorylase"/>
    <property type="match status" value="2"/>
</dbReference>
<keyword evidence="6" id="KW-0808">Transferase</keyword>
<gene>
    <name evidence="12" type="ORF">F3Y22_tig00111832pilonHSYRG00132</name>
</gene>
<evidence type="ECO:0000259" key="10">
    <source>
        <dbReference type="Pfam" id="PF08100"/>
    </source>
</evidence>
<keyword evidence="8" id="KW-0750">Starch biosynthesis</keyword>
<dbReference type="Pfam" id="PF08100">
    <property type="entry name" value="Dimerisation"/>
    <property type="match status" value="1"/>
</dbReference>
<comment type="catalytic activity">
    <reaction evidence="1">
        <text>[(1-&gt;4)-alpha-D-glucosyl](n) + ADP-alpha-D-glucose = [(1-&gt;4)-alpha-D-glucosyl](n+1) + ADP + H(+)</text>
        <dbReference type="Rhea" id="RHEA:18189"/>
        <dbReference type="Rhea" id="RHEA-COMP:9584"/>
        <dbReference type="Rhea" id="RHEA-COMP:9587"/>
        <dbReference type="ChEBI" id="CHEBI:15378"/>
        <dbReference type="ChEBI" id="CHEBI:15444"/>
        <dbReference type="ChEBI" id="CHEBI:57498"/>
        <dbReference type="ChEBI" id="CHEBI:456216"/>
        <dbReference type="EC" id="2.4.1.21"/>
    </reaction>
</comment>
<dbReference type="UniPathway" id="UPA00152"/>
<dbReference type="Gene3D" id="1.10.10.10">
    <property type="entry name" value="Winged helix-like DNA-binding domain superfamily/Winged helix DNA-binding domain"/>
    <property type="match status" value="1"/>
</dbReference>
<evidence type="ECO:0000313" key="12">
    <source>
        <dbReference type="EMBL" id="KAE8673007.1"/>
    </source>
</evidence>
<dbReference type="InterPro" id="IPR004147">
    <property type="entry name" value="ABC1_dom"/>
</dbReference>
<dbReference type="EMBL" id="VEPZ02001439">
    <property type="protein sequence ID" value="KAE8673007.1"/>
    <property type="molecule type" value="Genomic_DNA"/>
</dbReference>
<dbReference type="Pfam" id="PF03109">
    <property type="entry name" value="ABC1"/>
    <property type="match status" value="1"/>
</dbReference>
<evidence type="ECO:0000256" key="6">
    <source>
        <dbReference type="ARBA" id="ARBA00022679"/>
    </source>
</evidence>
<dbReference type="SUPFAM" id="SSF46785">
    <property type="entry name" value="Winged helix' DNA-binding domain"/>
    <property type="match status" value="1"/>
</dbReference>
<dbReference type="Pfam" id="PF08323">
    <property type="entry name" value="Glyco_transf_5"/>
    <property type="match status" value="1"/>
</dbReference>
<evidence type="ECO:0000256" key="8">
    <source>
        <dbReference type="ARBA" id="ARBA00022922"/>
    </source>
</evidence>
<feature type="domain" description="ABC1 atypical kinase-like" evidence="9">
    <location>
        <begin position="409"/>
        <end position="475"/>
    </location>
</feature>
<evidence type="ECO:0000256" key="5">
    <source>
        <dbReference type="ARBA" id="ARBA00022676"/>
    </source>
</evidence>
<dbReference type="InterPro" id="IPR013534">
    <property type="entry name" value="Starch_synth_cat_dom"/>
</dbReference>
<feature type="domain" description="Starch synthase catalytic" evidence="11">
    <location>
        <begin position="195"/>
        <end position="322"/>
    </location>
</feature>
<evidence type="ECO:0000256" key="4">
    <source>
        <dbReference type="ARBA" id="ARBA00022603"/>
    </source>
</evidence>
<dbReference type="PANTHER" id="PTHR46083:SF5">
    <property type="entry name" value="STARCH SYNTHASE 3, CHLOROPLASTIC_AMYLOPLASTIC"/>
    <property type="match status" value="1"/>
</dbReference>
<dbReference type="Gene3D" id="3.40.50.2000">
    <property type="entry name" value="Glycogen Phosphorylase B"/>
    <property type="match status" value="2"/>
</dbReference>
<evidence type="ECO:0000256" key="2">
    <source>
        <dbReference type="ARBA" id="ARBA00004727"/>
    </source>
</evidence>
<keyword evidence="13" id="KW-1185">Reference proteome</keyword>
<dbReference type="FunFam" id="1.10.10.10:FF:000357">
    <property type="entry name" value="Caffeic acid 3-O-methyltransferase"/>
    <property type="match status" value="1"/>
</dbReference>
<evidence type="ECO:0000259" key="11">
    <source>
        <dbReference type="Pfam" id="PF08323"/>
    </source>
</evidence>
<dbReference type="GO" id="GO:0046983">
    <property type="term" value="F:protein dimerization activity"/>
    <property type="evidence" value="ECO:0007669"/>
    <property type="project" value="InterPro"/>
</dbReference>
<dbReference type="AlphaFoldDB" id="A0A6A2YES9"/>
<dbReference type="GO" id="GO:0009011">
    <property type="term" value="F:alpha-1,4-glucan glucosyltransferase (ADP-glucose donor) activity"/>
    <property type="evidence" value="ECO:0007669"/>
    <property type="project" value="UniProtKB-EC"/>
</dbReference>
<dbReference type="GO" id="GO:0008168">
    <property type="term" value="F:methyltransferase activity"/>
    <property type="evidence" value="ECO:0007669"/>
    <property type="project" value="UniProtKB-KW"/>
</dbReference>
<organism evidence="12 13">
    <name type="scientific">Hibiscus syriacus</name>
    <name type="common">Rose of Sharon</name>
    <dbReference type="NCBI Taxonomy" id="106335"/>
    <lineage>
        <taxon>Eukaryota</taxon>
        <taxon>Viridiplantae</taxon>
        <taxon>Streptophyta</taxon>
        <taxon>Embryophyta</taxon>
        <taxon>Tracheophyta</taxon>
        <taxon>Spermatophyta</taxon>
        <taxon>Magnoliopsida</taxon>
        <taxon>eudicotyledons</taxon>
        <taxon>Gunneridae</taxon>
        <taxon>Pentapetalae</taxon>
        <taxon>rosids</taxon>
        <taxon>malvids</taxon>
        <taxon>Malvales</taxon>
        <taxon>Malvaceae</taxon>
        <taxon>Malvoideae</taxon>
        <taxon>Hibiscus</taxon>
    </lineage>
</organism>
<accession>A0A6A2YES9</accession>
<proteinExistence type="predicted"/>
<evidence type="ECO:0000256" key="1">
    <source>
        <dbReference type="ARBA" id="ARBA00001478"/>
    </source>
</evidence>
<sequence length="500" mass="55146">MPQIQALQLSFASALPMILKSAIELDLLEILAKAGPGALLSAKEVASRLPSSNPDAPFMLDRMFRLLSSYSFLTCSLRTLPGGEVERLYGLGPVCKFLIKNEDGVSVSTLSLAAQDVAFMGCCRCSFYFDFDFNFVALGSALDFDFVALVKVPTNAYMMDFVFSEREDGGIFDNEGRMDYHLHVFGGTVKEPPLHVVHIAVEMAPIAKVGGLGDVVTSLSRDVQDLNHKVHVILPKFDCLNLNHGKIVAQTLSHNVLLTVIHHILAVENGKKENHSYRSNGCFMIFFLKGSVYGCGNDAQRFGFFCHAALEFLEQGGIHPDITLEYADKATTVVLLGSAPDPCIQNDFINLANKLHSSHGDRARLRLTYNEPLSHLIYAGSDFILVPLIFEPRGLTQLTPILGVALKLLYLDKAMKVAKEELSRECDYHLEASNQKRFCDMLSGCEGFYVPLVVPILLKASHLDGEAIDYKTKLSKDTRASLEVPAVGRFTLSKERFQTG</sequence>
<evidence type="ECO:0000259" key="9">
    <source>
        <dbReference type="Pfam" id="PF03109"/>
    </source>
</evidence>
<keyword evidence="4" id="KW-0489">Methyltransferase</keyword>
<evidence type="ECO:0000313" key="13">
    <source>
        <dbReference type="Proteomes" id="UP000436088"/>
    </source>
</evidence>
<dbReference type="InterPro" id="IPR036390">
    <property type="entry name" value="WH_DNA-bd_sf"/>
</dbReference>
<feature type="domain" description="O-methyltransferase dimerisation" evidence="10">
    <location>
        <begin position="7"/>
        <end position="100"/>
    </location>
</feature>
<dbReference type="Proteomes" id="UP000436088">
    <property type="component" value="Unassembled WGS sequence"/>
</dbReference>
<dbReference type="PANTHER" id="PTHR46083">
    <property type="match status" value="1"/>
</dbReference>
<evidence type="ECO:0000256" key="7">
    <source>
        <dbReference type="ARBA" id="ARBA00022691"/>
    </source>
</evidence>
<name>A0A6A2YES9_HIBSY</name>
<keyword evidence="5" id="KW-0328">Glycosyltransferase</keyword>
<evidence type="ECO:0000256" key="3">
    <source>
        <dbReference type="ARBA" id="ARBA00012588"/>
    </source>
</evidence>
<dbReference type="InterPro" id="IPR012967">
    <property type="entry name" value="COMT_dimerisation"/>
</dbReference>